<organism evidence="6 7">
    <name type="scientific">Actinophytocola algeriensis</name>
    <dbReference type="NCBI Taxonomy" id="1768010"/>
    <lineage>
        <taxon>Bacteria</taxon>
        <taxon>Bacillati</taxon>
        <taxon>Actinomycetota</taxon>
        <taxon>Actinomycetes</taxon>
        <taxon>Pseudonocardiales</taxon>
        <taxon>Pseudonocardiaceae</taxon>
    </lineage>
</organism>
<feature type="region of interest" description="Disordered" evidence="4">
    <location>
        <begin position="21"/>
        <end position="45"/>
    </location>
</feature>
<evidence type="ECO:0000256" key="2">
    <source>
        <dbReference type="ARBA" id="ARBA00022801"/>
    </source>
</evidence>
<dbReference type="Pfam" id="PF00135">
    <property type="entry name" value="COesterase"/>
    <property type="match status" value="1"/>
</dbReference>
<sequence>MRKRFLAVLLGVAVAATMAPSPPAASAHEGPAVRHTSLGSVRGVDEGGTLSWRGIPYAEPPVGESRWRAPVTHRPWHGVRDAREFGDGCVQEGRFFSPAPSGPHYGLDIRDGLKKPVGAEDCLTLNVFRPSGRQRNLPVIVFVHGGSNMVGYSADPMYDGRALARKAGAVVVTVNYRVGVFGWLDLPGPGTGDPLGDSGNFGTLDQLEALRFVNRNARAFGGDPGNVTVMGESAGAVNVWALMVSPLSKGLMDKAIPLSGGLQFATPAAARTYADRFVAEAGSVDRLRSMPAGDLIRAQVRLGDPPRVIADGTVLPADHHAAIASGRYRDVPVLAGNTFEEGKLFGAVIGAYRPNDYDRFTLQYEFDADRPSGLTVRDLIADGYLPVDGPGGWNEAAGQLTDSVFMGIVEDSMNSLRAAGNDRLFYYQFGWNQQPAPFDTVYGAVHAIDLPFVFRTFDEGIFAFSFSRRNEPGRLRLSGLMIDSIRAFVRTGSPQHAALGTRWGQWPRSVVFDATDTAATARPGAFAG</sequence>
<feature type="domain" description="Carboxylesterase type B" evidence="5">
    <location>
        <begin position="33"/>
        <end position="505"/>
    </location>
</feature>
<keyword evidence="2 3" id="KW-0378">Hydrolase</keyword>
<dbReference type="EC" id="3.1.1.-" evidence="3"/>
<dbReference type="RefSeq" id="WP_311771483.1">
    <property type="nucleotide sequence ID" value="NZ_JACHJQ010000010.1"/>
</dbReference>
<comment type="caution">
    <text evidence="6">The sequence shown here is derived from an EMBL/GenBank/DDBJ whole genome shotgun (WGS) entry which is preliminary data.</text>
</comment>
<dbReference type="EMBL" id="JACHJQ010000010">
    <property type="protein sequence ID" value="MBB4911680.1"/>
    <property type="molecule type" value="Genomic_DNA"/>
</dbReference>
<dbReference type="InterPro" id="IPR019826">
    <property type="entry name" value="Carboxylesterase_B_AS"/>
</dbReference>
<feature type="chain" id="PRO_5031597830" description="Carboxylic ester hydrolase" evidence="3">
    <location>
        <begin position="28"/>
        <end position="528"/>
    </location>
</feature>
<accession>A0A7W7QDP3</accession>
<dbReference type="Gene3D" id="3.40.50.1820">
    <property type="entry name" value="alpha/beta hydrolase"/>
    <property type="match status" value="1"/>
</dbReference>
<dbReference type="InterPro" id="IPR019819">
    <property type="entry name" value="Carboxylesterase_B_CS"/>
</dbReference>
<name>A0A7W7QDP3_9PSEU</name>
<dbReference type="AlphaFoldDB" id="A0A7W7QDP3"/>
<dbReference type="InterPro" id="IPR029058">
    <property type="entry name" value="AB_hydrolase_fold"/>
</dbReference>
<dbReference type="SUPFAM" id="SSF53474">
    <property type="entry name" value="alpha/beta-Hydrolases"/>
    <property type="match status" value="1"/>
</dbReference>
<evidence type="ECO:0000256" key="3">
    <source>
        <dbReference type="RuleBase" id="RU361235"/>
    </source>
</evidence>
<keyword evidence="7" id="KW-1185">Reference proteome</keyword>
<comment type="similarity">
    <text evidence="1 3">Belongs to the type-B carboxylesterase/lipase family.</text>
</comment>
<dbReference type="InterPro" id="IPR050309">
    <property type="entry name" value="Type-B_Carboxylest/Lipase"/>
</dbReference>
<dbReference type="PROSITE" id="PS00122">
    <property type="entry name" value="CARBOXYLESTERASE_B_1"/>
    <property type="match status" value="1"/>
</dbReference>
<dbReference type="PROSITE" id="PS00941">
    <property type="entry name" value="CARBOXYLESTERASE_B_2"/>
    <property type="match status" value="1"/>
</dbReference>
<feature type="signal peptide" evidence="3">
    <location>
        <begin position="1"/>
        <end position="27"/>
    </location>
</feature>
<evidence type="ECO:0000259" key="5">
    <source>
        <dbReference type="Pfam" id="PF00135"/>
    </source>
</evidence>
<gene>
    <name evidence="6" type="ORF">FHR82_007950</name>
</gene>
<evidence type="ECO:0000313" key="7">
    <source>
        <dbReference type="Proteomes" id="UP000520767"/>
    </source>
</evidence>
<reference evidence="6 7" key="1">
    <citation type="submission" date="2020-08" db="EMBL/GenBank/DDBJ databases">
        <title>Genomic Encyclopedia of Type Strains, Phase III (KMG-III): the genomes of soil and plant-associated and newly described type strains.</title>
        <authorList>
            <person name="Whitman W."/>
        </authorList>
    </citation>
    <scope>NUCLEOTIDE SEQUENCE [LARGE SCALE GENOMIC DNA]</scope>
    <source>
        <strain evidence="6 7">CECT 8960</strain>
    </source>
</reference>
<dbReference type="InterPro" id="IPR002018">
    <property type="entry name" value="CarbesteraseB"/>
</dbReference>
<dbReference type="GO" id="GO:0016787">
    <property type="term" value="F:hydrolase activity"/>
    <property type="evidence" value="ECO:0007669"/>
    <property type="project" value="UniProtKB-KW"/>
</dbReference>
<dbReference type="PANTHER" id="PTHR11559">
    <property type="entry name" value="CARBOXYLESTERASE"/>
    <property type="match status" value="1"/>
</dbReference>
<proteinExistence type="inferred from homology"/>
<evidence type="ECO:0000256" key="1">
    <source>
        <dbReference type="ARBA" id="ARBA00005964"/>
    </source>
</evidence>
<protein>
    <recommendedName>
        <fullName evidence="3">Carboxylic ester hydrolase</fullName>
        <ecNumber evidence="3">3.1.1.-</ecNumber>
    </recommendedName>
</protein>
<keyword evidence="3" id="KW-0732">Signal</keyword>
<evidence type="ECO:0000256" key="4">
    <source>
        <dbReference type="SAM" id="MobiDB-lite"/>
    </source>
</evidence>
<dbReference type="Proteomes" id="UP000520767">
    <property type="component" value="Unassembled WGS sequence"/>
</dbReference>
<evidence type="ECO:0000313" key="6">
    <source>
        <dbReference type="EMBL" id="MBB4911680.1"/>
    </source>
</evidence>
<feature type="compositionally biased region" description="Low complexity" evidence="4">
    <location>
        <begin position="21"/>
        <end position="30"/>
    </location>
</feature>